<organism evidence="6 7">
    <name type="scientific">Microtetraspora malaysiensis</name>
    <dbReference type="NCBI Taxonomy" id="161358"/>
    <lineage>
        <taxon>Bacteria</taxon>
        <taxon>Bacillati</taxon>
        <taxon>Actinomycetota</taxon>
        <taxon>Actinomycetes</taxon>
        <taxon>Streptosporangiales</taxon>
        <taxon>Streptosporangiaceae</taxon>
        <taxon>Microtetraspora</taxon>
    </lineage>
</organism>
<keyword evidence="7" id="KW-1185">Reference proteome</keyword>
<dbReference type="InterPro" id="IPR027417">
    <property type="entry name" value="P-loop_NTPase"/>
</dbReference>
<name>A0ABW6T4C7_9ACTN</name>
<feature type="domain" description="ABC transporter" evidence="5">
    <location>
        <begin position="3"/>
        <end position="233"/>
    </location>
</feature>
<evidence type="ECO:0000256" key="4">
    <source>
        <dbReference type="ARBA" id="ARBA00022840"/>
    </source>
</evidence>
<accession>A0ABW6T4C7</accession>
<protein>
    <submittedName>
        <fullName evidence="6">ABC transporter ATP-binding protein</fullName>
    </submittedName>
</protein>
<dbReference type="PANTHER" id="PTHR43335">
    <property type="entry name" value="ABC TRANSPORTER, ATP-BINDING PROTEIN"/>
    <property type="match status" value="1"/>
</dbReference>
<dbReference type="InterPro" id="IPR017871">
    <property type="entry name" value="ABC_transporter-like_CS"/>
</dbReference>
<dbReference type="GO" id="GO:0005524">
    <property type="term" value="F:ATP binding"/>
    <property type="evidence" value="ECO:0007669"/>
    <property type="project" value="UniProtKB-KW"/>
</dbReference>
<evidence type="ECO:0000313" key="6">
    <source>
        <dbReference type="EMBL" id="MFF3672144.1"/>
    </source>
</evidence>
<reference evidence="6 7" key="1">
    <citation type="submission" date="2024-10" db="EMBL/GenBank/DDBJ databases">
        <title>The Natural Products Discovery Center: Release of the First 8490 Sequenced Strains for Exploring Actinobacteria Biosynthetic Diversity.</title>
        <authorList>
            <person name="Kalkreuter E."/>
            <person name="Kautsar S.A."/>
            <person name="Yang D."/>
            <person name="Bader C.D."/>
            <person name="Teijaro C.N."/>
            <person name="Fluegel L."/>
            <person name="Davis C.M."/>
            <person name="Simpson J.R."/>
            <person name="Lauterbach L."/>
            <person name="Steele A.D."/>
            <person name="Gui C."/>
            <person name="Meng S."/>
            <person name="Li G."/>
            <person name="Viehrig K."/>
            <person name="Ye F."/>
            <person name="Su P."/>
            <person name="Kiefer A.F."/>
            <person name="Nichols A."/>
            <person name="Cepeda A.J."/>
            <person name="Yan W."/>
            <person name="Fan B."/>
            <person name="Jiang Y."/>
            <person name="Adhikari A."/>
            <person name="Zheng C.-J."/>
            <person name="Schuster L."/>
            <person name="Cowan T.M."/>
            <person name="Smanski M.J."/>
            <person name="Chevrette M.G."/>
            <person name="De Carvalho L.P.S."/>
            <person name="Shen B."/>
        </authorList>
    </citation>
    <scope>NUCLEOTIDE SEQUENCE [LARGE SCALE GENOMIC DNA]</scope>
    <source>
        <strain evidence="6 7">NPDC002173</strain>
    </source>
</reference>
<dbReference type="SMART" id="SM00382">
    <property type="entry name" value="AAA"/>
    <property type="match status" value="1"/>
</dbReference>
<dbReference type="CDD" id="cd03264">
    <property type="entry name" value="ABC_drug_resistance_like"/>
    <property type="match status" value="1"/>
</dbReference>
<dbReference type="InterPro" id="IPR003439">
    <property type="entry name" value="ABC_transporter-like_ATP-bd"/>
</dbReference>
<comment type="similarity">
    <text evidence="1">Belongs to the ABC transporter superfamily.</text>
</comment>
<dbReference type="Pfam" id="PF00005">
    <property type="entry name" value="ABC_tran"/>
    <property type="match status" value="1"/>
</dbReference>
<dbReference type="RefSeq" id="WP_387418306.1">
    <property type="nucleotide sequence ID" value="NZ_JBIASD010000069.1"/>
</dbReference>
<comment type="caution">
    <text evidence="6">The sequence shown here is derived from an EMBL/GenBank/DDBJ whole genome shotgun (WGS) entry which is preliminary data.</text>
</comment>
<keyword evidence="4 6" id="KW-0067">ATP-binding</keyword>
<evidence type="ECO:0000313" key="7">
    <source>
        <dbReference type="Proteomes" id="UP001602013"/>
    </source>
</evidence>
<evidence type="ECO:0000256" key="2">
    <source>
        <dbReference type="ARBA" id="ARBA00022448"/>
    </source>
</evidence>
<dbReference type="PROSITE" id="PS50893">
    <property type="entry name" value="ABC_TRANSPORTER_2"/>
    <property type="match status" value="1"/>
</dbReference>
<dbReference type="PANTHER" id="PTHR43335:SF2">
    <property type="entry name" value="ABC TRANSPORTER, ATP-BINDING PROTEIN"/>
    <property type="match status" value="1"/>
</dbReference>
<keyword evidence="3" id="KW-0547">Nucleotide-binding</keyword>
<proteinExistence type="inferred from homology"/>
<evidence type="ECO:0000259" key="5">
    <source>
        <dbReference type="PROSITE" id="PS50893"/>
    </source>
</evidence>
<dbReference type="PROSITE" id="PS00211">
    <property type="entry name" value="ABC_TRANSPORTER_1"/>
    <property type="match status" value="1"/>
</dbReference>
<dbReference type="SUPFAM" id="SSF52540">
    <property type="entry name" value="P-loop containing nucleoside triphosphate hydrolases"/>
    <property type="match status" value="1"/>
</dbReference>
<evidence type="ECO:0000256" key="1">
    <source>
        <dbReference type="ARBA" id="ARBA00005417"/>
    </source>
</evidence>
<sequence length="281" mass="30416">MSVVVEGLTKAYGRSSHALDGLSFTAGVGVNGLLGPNGAGKTTLIRLLATVLTADGGTMRLLGRDPATERSAIRRRLGYLPQEPGYHRGFTVFEFVDYVAILKEMADRRARHDEVRRVIDAVGLADVSGKKIRALSGGMRRRVGIAQALLGEPELVLLDEPTAGLDPEERLRFRELISRIGENRTVILSTHQIEDVAALCGRVVVLKDGRSAFEGAPEELRALAKGRTWLWEKKAGLLSWRTGEGVFRSIGDPPEGARLVEPTIEDAYLLLLGEATLVAAG</sequence>
<evidence type="ECO:0000256" key="3">
    <source>
        <dbReference type="ARBA" id="ARBA00022741"/>
    </source>
</evidence>
<dbReference type="Proteomes" id="UP001602013">
    <property type="component" value="Unassembled WGS sequence"/>
</dbReference>
<gene>
    <name evidence="6" type="ORF">ACFYXI_42145</name>
</gene>
<dbReference type="InterPro" id="IPR003593">
    <property type="entry name" value="AAA+_ATPase"/>
</dbReference>
<dbReference type="Gene3D" id="3.40.50.300">
    <property type="entry name" value="P-loop containing nucleotide triphosphate hydrolases"/>
    <property type="match status" value="1"/>
</dbReference>
<keyword evidence="2" id="KW-0813">Transport</keyword>
<dbReference type="EMBL" id="JBIASD010000069">
    <property type="protein sequence ID" value="MFF3672144.1"/>
    <property type="molecule type" value="Genomic_DNA"/>
</dbReference>